<protein>
    <submittedName>
        <fullName evidence="3">Uncharacterized protein</fullName>
    </submittedName>
</protein>
<comment type="caution">
    <text evidence="3">The sequence shown here is derived from an EMBL/GenBank/DDBJ whole genome shotgun (WGS) entry which is preliminary data.</text>
</comment>
<keyword evidence="2" id="KW-0418">Kinase</keyword>
<dbReference type="PANTHER" id="PTHR43085">
    <property type="entry name" value="HEXOKINASE FAMILY MEMBER"/>
    <property type="match status" value="1"/>
</dbReference>
<proteinExistence type="predicted"/>
<evidence type="ECO:0000256" key="1">
    <source>
        <dbReference type="ARBA" id="ARBA00022679"/>
    </source>
</evidence>
<accession>A0ABR2MZ94</accession>
<gene>
    <name evidence="3" type="ORF">KSP40_PGU019974</name>
</gene>
<dbReference type="Gene3D" id="3.40.1190.20">
    <property type="match status" value="1"/>
</dbReference>
<dbReference type="Proteomes" id="UP001412067">
    <property type="component" value="Unassembled WGS sequence"/>
</dbReference>
<dbReference type="InterPro" id="IPR029056">
    <property type="entry name" value="Ribokinase-like"/>
</dbReference>
<dbReference type="EMBL" id="JBBWWR010000003">
    <property type="protein sequence ID" value="KAK8968795.1"/>
    <property type="molecule type" value="Genomic_DNA"/>
</dbReference>
<evidence type="ECO:0000313" key="3">
    <source>
        <dbReference type="EMBL" id="KAK8968795.1"/>
    </source>
</evidence>
<dbReference type="PANTHER" id="PTHR43085:SF2">
    <property type="entry name" value="FRUCTOKINASE-LIKE 2, CHLOROPLASTIC"/>
    <property type="match status" value="1"/>
</dbReference>
<reference evidence="3 4" key="1">
    <citation type="journal article" date="2022" name="Nat. Plants">
        <title>Genomes of leafy and leafless Platanthera orchids illuminate the evolution of mycoheterotrophy.</title>
        <authorList>
            <person name="Li M.H."/>
            <person name="Liu K.W."/>
            <person name="Li Z."/>
            <person name="Lu H.C."/>
            <person name="Ye Q.L."/>
            <person name="Zhang D."/>
            <person name="Wang J.Y."/>
            <person name="Li Y.F."/>
            <person name="Zhong Z.M."/>
            <person name="Liu X."/>
            <person name="Yu X."/>
            <person name="Liu D.K."/>
            <person name="Tu X.D."/>
            <person name="Liu B."/>
            <person name="Hao Y."/>
            <person name="Liao X.Y."/>
            <person name="Jiang Y.T."/>
            <person name="Sun W.H."/>
            <person name="Chen J."/>
            <person name="Chen Y.Q."/>
            <person name="Ai Y."/>
            <person name="Zhai J.W."/>
            <person name="Wu S.S."/>
            <person name="Zhou Z."/>
            <person name="Hsiao Y.Y."/>
            <person name="Wu W.L."/>
            <person name="Chen Y.Y."/>
            <person name="Lin Y.F."/>
            <person name="Hsu J.L."/>
            <person name="Li C.Y."/>
            <person name="Wang Z.W."/>
            <person name="Zhao X."/>
            <person name="Zhong W.Y."/>
            <person name="Ma X.K."/>
            <person name="Ma L."/>
            <person name="Huang J."/>
            <person name="Chen G.Z."/>
            <person name="Huang M.Z."/>
            <person name="Huang L."/>
            <person name="Peng D.H."/>
            <person name="Luo Y.B."/>
            <person name="Zou S.Q."/>
            <person name="Chen S.P."/>
            <person name="Lan S."/>
            <person name="Tsai W.C."/>
            <person name="Van de Peer Y."/>
            <person name="Liu Z.J."/>
        </authorList>
    </citation>
    <scope>NUCLEOTIDE SEQUENCE [LARGE SCALE GENOMIC DNA]</scope>
    <source>
        <strain evidence="3">Lor288</strain>
    </source>
</reference>
<organism evidence="3 4">
    <name type="scientific">Platanthera guangdongensis</name>
    <dbReference type="NCBI Taxonomy" id="2320717"/>
    <lineage>
        <taxon>Eukaryota</taxon>
        <taxon>Viridiplantae</taxon>
        <taxon>Streptophyta</taxon>
        <taxon>Embryophyta</taxon>
        <taxon>Tracheophyta</taxon>
        <taxon>Spermatophyta</taxon>
        <taxon>Magnoliopsida</taxon>
        <taxon>Liliopsida</taxon>
        <taxon>Asparagales</taxon>
        <taxon>Orchidaceae</taxon>
        <taxon>Orchidoideae</taxon>
        <taxon>Orchideae</taxon>
        <taxon>Orchidinae</taxon>
        <taxon>Platanthera</taxon>
    </lineage>
</organism>
<dbReference type="InterPro" id="IPR050306">
    <property type="entry name" value="PfkB_Carbo_kinase"/>
</dbReference>
<evidence type="ECO:0000256" key="2">
    <source>
        <dbReference type="ARBA" id="ARBA00022777"/>
    </source>
</evidence>
<sequence length="207" mass="23407">MFIREAWNAANIIEVTKQELAFLCGIEPTEKFDTDDNEKSKFKHYEPEVVKQLWHGDLKVLFVTNGTSKIHYYTPSDNGFVSGMEDAPITPFTGDMSISGDAIAAGTSYENAYSSTSSDHRQGVFGACDQICNQLRSCRSVASCKNYGIPSQRRDASFRQVRNEIDVNIRERVPRSLRVEKMLSLIKFVYTGTDLLRVDCISRKISR</sequence>
<evidence type="ECO:0000313" key="4">
    <source>
        <dbReference type="Proteomes" id="UP001412067"/>
    </source>
</evidence>
<keyword evidence="4" id="KW-1185">Reference proteome</keyword>
<name>A0ABR2MZ94_9ASPA</name>
<keyword evidence="1" id="KW-0808">Transferase</keyword>